<sequence>MTEIALLRKEIRALTDRAELTDLVSRFFRSLDERGFDARWAARTFAPDIEVHYPVGSFRGLADMAEVQTVTMNLFGPTQHLAGNHLVEVDGDTATVRWDAVHTHLHLDATQQARADPPGERFVSGGWYGAEAVRTAEGWRFRRVELHVTWKQGKPPLVTEEAAAALGRLRI</sequence>
<dbReference type="EMBL" id="JACHMH010000001">
    <property type="protein sequence ID" value="MBB4677155.1"/>
    <property type="molecule type" value="Genomic_DNA"/>
</dbReference>
<feature type="domain" description="SnoaL-like" evidence="1">
    <location>
        <begin position="13"/>
        <end position="144"/>
    </location>
</feature>
<reference evidence="2 3" key="1">
    <citation type="submission" date="2020-08" db="EMBL/GenBank/DDBJ databases">
        <title>Sequencing the genomes of 1000 actinobacteria strains.</title>
        <authorList>
            <person name="Klenk H.-P."/>
        </authorList>
    </citation>
    <scope>NUCLEOTIDE SEQUENCE [LARGE SCALE GENOMIC DNA]</scope>
    <source>
        <strain evidence="2 3">DSM 44230</strain>
    </source>
</reference>
<dbReference type="SUPFAM" id="SSF54427">
    <property type="entry name" value="NTF2-like"/>
    <property type="match status" value="1"/>
</dbReference>
<dbReference type="RefSeq" id="WP_185003072.1">
    <property type="nucleotide sequence ID" value="NZ_BAAAUI010000055.1"/>
</dbReference>
<dbReference type="Proteomes" id="UP000533598">
    <property type="component" value="Unassembled WGS sequence"/>
</dbReference>
<proteinExistence type="predicted"/>
<keyword evidence="3" id="KW-1185">Reference proteome</keyword>
<dbReference type="Gene3D" id="3.10.450.50">
    <property type="match status" value="1"/>
</dbReference>
<dbReference type="Pfam" id="PF13577">
    <property type="entry name" value="SnoaL_4"/>
    <property type="match status" value="1"/>
</dbReference>
<dbReference type="InterPro" id="IPR037401">
    <property type="entry name" value="SnoaL-like"/>
</dbReference>
<name>A0A7W7C9Q0_9PSEU</name>
<gene>
    <name evidence="2" type="ORF">HNR67_003273</name>
</gene>
<protein>
    <recommendedName>
        <fullName evidence="1">SnoaL-like domain-containing protein</fullName>
    </recommendedName>
</protein>
<evidence type="ECO:0000259" key="1">
    <source>
        <dbReference type="Pfam" id="PF13577"/>
    </source>
</evidence>
<evidence type="ECO:0000313" key="3">
    <source>
        <dbReference type="Proteomes" id="UP000533598"/>
    </source>
</evidence>
<dbReference type="InterPro" id="IPR032710">
    <property type="entry name" value="NTF2-like_dom_sf"/>
</dbReference>
<comment type="caution">
    <text evidence="2">The sequence shown here is derived from an EMBL/GenBank/DDBJ whole genome shotgun (WGS) entry which is preliminary data.</text>
</comment>
<organism evidence="2 3">
    <name type="scientific">Crossiella cryophila</name>
    <dbReference type="NCBI Taxonomy" id="43355"/>
    <lineage>
        <taxon>Bacteria</taxon>
        <taxon>Bacillati</taxon>
        <taxon>Actinomycetota</taxon>
        <taxon>Actinomycetes</taxon>
        <taxon>Pseudonocardiales</taxon>
        <taxon>Pseudonocardiaceae</taxon>
        <taxon>Crossiella</taxon>
    </lineage>
</organism>
<accession>A0A7W7C9Q0</accession>
<dbReference type="AlphaFoldDB" id="A0A7W7C9Q0"/>
<evidence type="ECO:0000313" key="2">
    <source>
        <dbReference type="EMBL" id="MBB4677155.1"/>
    </source>
</evidence>